<dbReference type="InterPro" id="IPR052512">
    <property type="entry name" value="4CMD/NDH-1_regulator"/>
</dbReference>
<proteinExistence type="predicted"/>
<organism evidence="2 3">
    <name type="scientific">Rhodococcus baikonurensis</name>
    <dbReference type="NCBI Taxonomy" id="172041"/>
    <lineage>
        <taxon>Bacteria</taxon>
        <taxon>Bacillati</taxon>
        <taxon>Actinomycetota</taxon>
        <taxon>Actinomycetes</taxon>
        <taxon>Mycobacteriales</taxon>
        <taxon>Nocardiaceae</taxon>
        <taxon>Rhodococcus</taxon>
        <taxon>Rhodococcus erythropolis group</taxon>
    </lineage>
</organism>
<name>A0ABV5XFU3_9NOCA</name>
<dbReference type="InterPro" id="IPR003779">
    <property type="entry name" value="CMD-like"/>
</dbReference>
<dbReference type="InterPro" id="IPR029032">
    <property type="entry name" value="AhpD-like"/>
</dbReference>
<sequence length="123" mass="13436">MDDPVTNLDEVADQRTTYEKIMATTKSDDSSSVLMKAGEDFLFDQVWTRPGLSVRDRRLITLSCIAAVRAAKPMAAHVAAALESGDLTREELEEAALQCAAYLGWPTAALLDQAIRQHTTLSP</sequence>
<dbReference type="Proteomes" id="UP001589587">
    <property type="component" value="Unassembled WGS sequence"/>
</dbReference>
<dbReference type="Pfam" id="PF02627">
    <property type="entry name" value="CMD"/>
    <property type="match status" value="1"/>
</dbReference>
<dbReference type="SUPFAM" id="SSF69118">
    <property type="entry name" value="AhpD-like"/>
    <property type="match status" value="1"/>
</dbReference>
<evidence type="ECO:0000313" key="3">
    <source>
        <dbReference type="Proteomes" id="UP001589587"/>
    </source>
</evidence>
<dbReference type="EMBL" id="JBHMAS010000039">
    <property type="protein sequence ID" value="MFB9781251.1"/>
    <property type="molecule type" value="Genomic_DNA"/>
</dbReference>
<dbReference type="PANTHER" id="PTHR33570">
    <property type="entry name" value="4-CARBOXYMUCONOLACTONE DECARBOXYLASE FAMILY PROTEIN"/>
    <property type="match status" value="1"/>
</dbReference>
<dbReference type="PANTHER" id="PTHR33570:SF2">
    <property type="entry name" value="CARBOXYMUCONOLACTONE DECARBOXYLASE-LIKE DOMAIN-CONTAINING PROTEIN"/>
    <property type="match status" value="1"/>
</dbReference>
<gene>
    <name evidence="2" type="ORF">ACFFQ6_16270</name>
</gene>
<protein>
    <submittedName>
        <fullName evidence="2">Carboxymuconolactone decarboxylase family protein</fullName>
    </submittedName>
</protein>
<accession>A0ABV5XFU3</accession>
<evidence type="ECO:0000313" key="2">
    <source>
        <dbReference type="EMBL" id="MFB9781251.1"/>
    </source>
</evidence>
<evidence type="ECO:0000259" key="1">
    <source>
        <dbReference type="Pfam" id="PF02627"/>
    </source>
</evidence>
<feature type="domain" description="Carboxymuconolactone decarboxylase-like" evidence="1">
    <location>
        <begin position="35"/>
        <end position="109"/>
    </location>
</feature>
<comment type="caution">
    <text evidence="2">The sequence shown here is derived from an EMBL/GenBank/DDBJ whole genome shotgun (WGS) entry which is preliminary data.</text>
</comment>
<reference evidence="2 3" key="1">
    <citation type="submission" date="2024-09" db="EMBL/GenBank/DDBJ databases">
        <authorList>
            <person name="Sun Q."/>
            <person name="Mori K."/>
        </authorList>
    </citation>
    <scope>NUCLEOTIDE SEQUENCE [LARGE SCALE GENOMIC DNA]</scope>
    <source>
        <strain evidence="2 3">JCM 11411</strain>
    </source>
</reference>
<dbReference type="RefSeq" id="WP_350491498.1">
    <property type="nucleotide sequence ID" value="NZ_JBHMAS010000039.1"/>
</dbReference>
<dbReference type="Gene3D" id="1.20.1290.10">
    <property type="entry name" value="AhpD-like"/>
    <property type="match status" value="1"/>
</dbReference>
<keyword evidence="3" id="KW-1185">Reference proteome</keyword>